<gene>
    <name evidence="1" type="ORF">K5V21_09365</name>
</gene>
<dbReference type="EMBL" id="JAIKTU010000006">
    <property type="protein sequence ID" value="MBY0755669.1"/>
    <property type="molecule type" value="Genomic_DNA"/>
</dbReference>
<sequence>MKKSKIIILIGLLTIVTTLIIVKPTELNPKHKFYSVNSLIESFDNSLLRVQDDRFNNVDTQTLYDCISKRKRLSYSGNNYDKVELKENIKLSDAQKETIINEYINKASKINNYKISTEIIPFRFKGYGITYNYDYTNGKSSVIDKVKIPITLDAIVIKEEGSYVFDLFWFNELNSDDSNNEVIN</sequence>
<organism evidence="1 2">
    <name type="scientific">Clostridium sardiniense</name>
    <name type="common">Clostridium absonum</name>
    <dbReference type="NCBI Taxonomy" id="29369"/>
    <lineage>
        <taxon>Bacteria</taxon>
        <taxon>Bacillati</taxon>
        <taxon>Bacillota</taxon>
        <taxon>Clostridia</taxon>
        <taxon>Eubacteriales</taxon>
        <taxon>Clostridiaceae</taxon>
        <taxon>Clostridium</taxon>
    </lineage>
</organism>
<reference evidence="1 2" key="1">
    <citation type="journal article" date="2021" name="Cell Host Microbe">
        <title>in vivo commensal control of Clostridioides difficile virulence.</title>
        <authorList>
            <person name="Girinathan B.P."/>
            <person name="Dibenedetto N."/>
            <person name="Worley J.N."/>
            <person name="Peltier J."/>
            <person name="Arrieta-Ortiz M.L."/>
            <person name="Rupa Christinal Immanuel S."/>
            <person name="Lavin R."/>
            <person name="Delaney M.L."/>
            <person name="Cummins C."/>
            <person name="Hoffmann M."/>
            <person name="Luo Y."/>
            <person name="Gonzalez-Escalona N."/>
            <person name="Allard M."/>
            <person name="Onderdonk A.B."/>
            <person name="Gerber G.K."/>
            <person name="Sonenshein A.L."/>
            <person name="Baliga N."/>
            <person name="Dupuy B."/>
            <person name="Bry L."/>
        </authorList>
    </citation>
    <scope>NUCLEOTIDE SEQUENCE [LARGE SCALE GENOMIC DNA]</scope>
    <source>
        <strain evidence="1 2">DSM 599</strain>
    </source>
</reference>
<keyword evidence="2" id="KW-1185">Reference proteome</keyword>
<dbReference type="Proteomes" id="UP001299068">
    <property type="component" value="Unassembled WGS sequence"/>
</dbReference>
<accession>A0ABS7KXX6</accession>
<evidence type="ECO:0000313" key="1">
    <source>
        <dbReference type="EMBL" id="MBY0755669.1"/>
    </source>
</evidence>
<comment type="caution">
    <text evidence="1">The sequence shown here is derived from an EMBL/GenBank/DDBJ whole genome shotgun (WGS) entry which is preliminary data.</text>
</comment>
<name>A0ABS7KXX6_CLOSR</name>
<dbReference type="RefSeq" id="WP_204596293.1">
    <property type="nucleotide sequence ID" value="NZ_JAFBDA010000026.1"/>
</dbReference>
<protein>
    <submittedName>
        <fullName evidence="1">Uncharacterized protein</fullName>
    </submittedName>
</protein>
<proteinExistence type="predicted"/>
<evidence type="ECO:0000313" key="2">
    <source>
        <dbReference type="Proteomes" id="UP001299068"/>
    </source>
</evidence>